<evidence type="ECO:0000313" key="3">
    <source>
        <dbReference type="Proteomes" id="UP001056756"/>
    </source>
</evidence>
<accession>A0A9J6ZAC8</accession>
<dbReference type="InterPro" id="IPR010288">
    <property type="entry name" value="EcsB_ABC"/>
</dbReference>
<feature type="transmembrane region" description="Helical" evidence="1">
    <location>
        <begin position="188"/>
        <end position="207"/>
    </location>
</feature>
<feature type="transmembrane region" description="Helical" evidence="1">
    <location>
        <begin position="310"/>
        <end position="327"/>
    </location>
</feature>
<feature type="transmembrane region" description="Helical" evidence="1">
    <location>
        <begin position="32"/>
        <end position="52"/>
    </location>
</feature>
<dbReference type="KEGG" id="plig:NAG76_13285"/>
<dbReference type="Pfam" id="PF05975">
    <property type="entry name" value="EcsB"/>
    <property type="match status" value="1"/>
</dbReference>
<gene>
    <name evidence="2" type="ORF">NAG76_13285</name>
</gene>
<feature type="transmembrane region" description="Helical" evidence="1">
    <location>
        <begin position="381"/>
        <end position="397"/>
    </location>
</feature>
<dbReference type="EMBL" id="CP097899">
    <property type="protein sequence ID" value="URN92817.1"/>
    <property type="molecule type" value="Genomic_DNA"/>
</dbReference>
<evidence type="ECO:0000313" key="2">
    <source>
        <dbReference type="EMBL" id="URN92817.1"/>
    </source>
</evidence>
<dbReference type="AlphaFoldDB" id="A0A9J6ZAC8"/>
<keyword evidence="1" id="KW-0472">Membrane</keyword>
<dbReference type="GO" id="GO:0016020">
    <property type="term" value="C:membrane"/>
    <property type="evidence" value="ECO:0007669"/>
    <property type="project" value="InterPro"/>
</dbReference>
<dbReference type="Proteomes" id="UP001056756">
    <property type="component" value="Chromosome"/>
</dbReference>
<feature type="transmembrane region" description="Helical" evidence="1">
    <location>
        <begin position="58"/>
        <end position="77"/>
    </location>
</feature>
<name>A0A9J6ZAC8_9BACL</name>
<reference evidence="2" key="1">
    <citation type="submission" date="2022-05" db="EMBL/GenBank/DDBJ databases">
        <title>Novel bacterial taxa in a minimal lignocellulolytic consortium and its capacity to transform plastics disclosed by genome-resolved metagenomics.</title>
        <authorList>
            <person name="Rodriguez C.A.D."/>
            <person name="Diaz-Garcia L."/>
            <person name="Herrera K."/>
            <person name="Tarazona N.A."/>
            <person name="Sproer C."/>
            <person name="Overmann J."/>
            <person name="Jimenez D.J."/>
        </authorList>
    </citation>
    <scope>NUCLEOTIDE SEQUENCE</scope>
    <source>
        <strain evidence="2">MAG5</strain>
    </source>
</reference>
<proteinExistence type="predicted"/>
<feature type="transmembrane region" description="Helical" evidence="1">
    <location>
        <begin position="357"/>
        <end position="375"/>
    </location>
</feature>
<keyword evidence="1" id="KW-1133">Transmembrane helix</keyword>
<evidence type="ECO:0000256" key="1">
    <source>
        <dbReference type="SAM" id="Phobius"/>
    </source>
</evidence>
<protein>
    <submittedName>
        <fullName evidence="2">ABC transporter permease</fullName>
    </submittedName>
</protein>
<sequence>MSSDVLLLWQKRKNAFMMEILPYIKYMSRSGFPAFLSLIGIVSIIQYINLIQNVPENFPLEFIGALVLTPLISYNPLRTWLKEADTIFLMPMEHQLGTYMKKSHIRSLRNGFIYLLIVTLIYWPLYRQTDAYQPIIFIAVLVILKALNHVMAWKERQFIWSMNRNIMRLFRWILMFMLLFGWLLSSRWGMLCLTVIVLVMLATLYRVTNKQSFPWERLIAEERITIRRLYSFFSWFIDVRVGPPIVKQRKYLSWIIPFVPYKKQYTFVYLHLITFVRTEIGGICMRLLILGGLVNYIVASENGMNGWGTVISYMLFGLIITLQIGSLRKVHRYAIWKDIFPMQVKLQQQQIITIDRLLSYMMLIVLLLTTIPMWGGHSSQVIVMILFALLYPIVRAFNIKRKLVKEVDDLD</sequence>
<organism evidence="2 3">
    <name type="scientific">Candidatus Pristimantibacillus lignocellulolyticus</name>
    <dbReference type="NCBI Taxonomy" id="2994561"/>
    <lineage>
        <taxon>Bacteria</taxon>
        <taxon>Bacillati</taxon>
        <taxon>Bacillota</taxon>
        <taxon>Bacilli</taxon>
        <taxon>Bacillales</taxon>
        <taxon>Paenibacillaceae</taxon>
        <taxon>Candidatus Pristimantibacillus</taxon>
    </lineage>
</organism>
<feature type="transmembrane region" description="Helical" evidence="1">
    <location>
        <begin position="108"/>
        <end position="125"/>
    </location>
</feature>
<feature type="transmembrane region" description="Helical" evidence="1">
    <location>
        <begin position="131"/>
        <end position="153"/>
    </location>
</feature>
<feature type="transmembrane region" description="Helical" evidence="1">
    <location>
        <begin position="165"/>
        <end position="182"/>
    </location>
</feature>
<dbReference type="PIRSF" id="PIRSF037259">
    <property type="entry name" value="EcsB_ABC"/>
    <property type="match status" value="1"/>
</dbReference>
<keyword evidence="1" id="KW-0812">Transmembrane</keyword>